<evidence type="ECO:0000313" key="1">
    <source>
        <dbReference type="EMBL" id="SVB60709.1"/>
    </source>
</evidence>
<protein>
    <submittedName>
        <fullName evidence="1">Uncharacterized protein</fullName>
    </submittedName>
</protein>
<dbReference type="EMBL" id="UINC01049214">
    <property type="protein sequence ID" value="SVB60709.1"/>
    <property type="molecule type" value="Genomic_DNA"/>
</dbReference>
<gene>
    <name evidence="1" type="ORF">METZ01_LOCUS213563</name>
</gene>
<name>A0A382FDG0_9ZZZZ</name>
<proteinExistence type="predicted"/>
<reference evidence="1" key="1">
    <citation type="submission" date="2018-05" db="EMBL/GenBank/DDBJ databases">
        <authorList>
            <person name="Lanie J.A."/>
            <person name="Ng W.-L."/>
            <person name="Kazmierczak K.M."/>
            <person name="Andrzejewski T.M."/>
            <person name="Davidsen T.M."/>
            <person name="Wayne K.J."/>
            <person name="Tettelin H."/>
            <person name="Glass J.I."/>
            <person name="Rusch D."/>
            <person name="Podicherti R."/>
            <person name="Tsui H.-C.T."/>
            <person name="Winkler M.E."/>
        </authorList>
    </citation>
    <scope>NUCLEOTIDE SEQUENCE</scope>
</reference>
<sequence length="47" mass="5571">MQGVSTKQFHIVQQDHINLAAERYMSSKKNIIQYSNQYELKISGRWT</sequence>
<accession>A0A382FDG0</accession>
<dbReference type="AlphaFoldDB" id="A0A382FDG0"/>
<organism evidence="1">
    <name type="scientific">marine metagenome</name>
    <dbReference type="NCBI Taxonomy" id="408172"/>
    <lineage>
        <taxon>unclassified sequences</taxon>
        <taxon>metagenomes</taxon>
        <taxon>ecological metagenomes</taxon>
    </lineage>
</organism>